<dbReference type="EMBL" id="KY630469">
    <property type="protein sequence ID" value="AQT23717.1"/>
    <property type="molecule type" value="Genomic_DNA"/>
</dbReference>
<evidence type="ECO:0000313" key="8">
    <source>
        <dbReference type="EMBL" id="AQT23717.1"/>
    </source>
</evidence>
<dbReference type="CDD" id="cd01127">
    <property type="entry name" value="TrwB_TraG_TraD_VirD4"/>
    <property type="match status" value="1"/>
</dbReference>
<evidence type="ECO:0000259" key="7">
    <source>
        <dbReference type="Pfam" id="PF10412"/>
    </source>
</evidence>
<dbReference type="AlphaFoldDB" id="A0A1S6KQR6"/>
<accession>A0A1S6KQR6</accession>
<evidence type="ECO:0000256" key="4">
    <source>
        <dbReference type="ARBA" id="ARBA00022989"/>
    </source>
</evidence>
<feature type="transmembrane region" description="Helical" evidence="6">
    <location>
        <begin position="12"/>
        <end position="31"/>
    </location>
</feature>
<keyword evidence="5 6" id="KW-0472">Membrane</keyword>
<dbReference type="GO" id="GO:0005886">
    <property type="term" value="C:plasma membrane"/>
    <property type="evidence" value="ECO:0007669"/>
    <property type="project" value="UniProtKB-SubCell"/>
</dbReference>
<organism evidence="8">
    <name type="scientific">Pseudomonas aeruginosa</name>
    <dbReference type="NCBI Taxonomy" id="287"/>
    <lineage>
        <taxon>Bacteria</taxon>
        <taxon>Pseudomonadati</taxon>
        <taxon>Pseudomonadota</taxon>
        <taxon>Gammaproteobacteria</taxon>
        <taxon>Pseudomonadales</taxon>
        <taxon>Pseudomonadaceae</taxon>
        <taxon>Pseudomonas</taxon>
    </lineage>
</organism>
<dbReference type="InterPro" id="IPR027417">
    <property type="entry name" value="P-loop_NTPase"/>
</dbReference>
<reference evidence="8" key="1">
    <citation type="submission" date="2017-02" db="EMBL/GenBank/DDBJ databases">
        <title>Two decades of relentless blaVIM-2-producing Pseudomonas aeruginosa dissemination in Portugal: the decisive role of genetic platforms and successful clones.</title>
        <authorList>
            <person name="Botelho J."/>
            <person name="Grosso F."/>
            <person name="Peixe L."/>
        </authorList>
    </citation>
    <scope>NUCLEOTIDE SEQUENCE</scope>
    <source>
        <plasmid evidence="8">pCB58</plasmid>
    </source>
</reference>
<evidence type="ECO:0000256" key="1">
    <source>
        <dbReference type="ARBA" id="ARBA00004651"/>
    </source>
</evidence>
<evidence type="ECO:0000256" key="2">
    <source>
        <dbReference type="ARBA" id="ARBA00022475"/>
    </source>
</evidence>
<name>A0A1S6KQR6_PSEAI</name>
<sequence length="513" mass="58251">MMNERQRSQICLAVMVLVPLFAWFFTAKLMYGIEKQGARDRVFYLAKNTFTLWPLAVALVGGLILAIALCVLIVKLSKTTFAGAHFDKYFRGSQLVSQRELKRLTKEKEEQITIAGVPVPIAAEATHFSVGGATGTGKSTIFREMMYGCMQRKDRMVILDPDGEFLSTFYRKGDKILNPYDARTEGWNFYNEIRSHYDFERYAKSIIQVSDSNDSEEWNQYGRLLFAEVAKKLYNTTRNPGMRNVFKWTNECSSEALQAFVKGTRAVSLFTENERATGSVRFVLSNKLPAHFDMPPGKFSLRQWCEDPNEGNLFITWDENMREALRPLISCWVDTIFTSILGMKSNPKRRIWTYLDELESLQRLPTLGDMLTRGRKKGGCVVSGYQSYTQLESVYGEKLAETMLANHRTMVALAVGRMGTATAERMSKALSEHEVLRTKEGRSSRWGDWGTRSENEDVKPERIVMSSEIMALNNLEGFLSFPGSIPIARVAIEPINFTRTNPVPGIVPNLEII</sequence>
<keyword evidence="2" id="KW-1003">Cell membrane</keyword>
<dbReference type="PANTHER" id="PTHR37937">
    <property type="entry name" value="CONJUGATIVE TRANSFER: DNA TRANSPORT"/>
    <property type="match status" value="1"/>
</dbReference>
<dbReference type="InterPro" id="IPR019476">
    <property type="entry name" value="T4SS_TraD_DNA-bd"/>
</dbReference>
<dbReference type="Gene3D" id="3.40.50.300">
    <property type="entry name" value="P-loop containing nucleotide triphosphate hydrolases"/>
    <property type="match status" value="2"/>
</dbReference>
<feature type="transmembrane region" description="Helical" evidence="6">
    <location>
        <begin position="51"/>
        <end position="74"/>
    </location>
</feature>
<dbReference type="SUPFAM" id="SSF52540">
    <property type="entry name" value="P-loop containing nucleoside triphosphate hydrolases"/>
    <property type="match status" value="1"/>
</dbReference>
<proteinExistence type="predicted"/>
<comment type="subcellular location">
    <subcellularLocation>
        <location evidence="1">Cell membrane</location>
        <topology evidence="1">Multi-pass membrane protein</topology>
    </subcellularLocation>
</comment>
<keyword evidence="4 6" id="KW-1133">Transmembrane helix</keyword>
<dbReference type="InterPro" id="IPR051539">
    <property type="entry name" value="T4SS-coupling_protein"/>
</dbReference>
<evidence type="ECO:0000256" key="3">
    <source>
        <dbReference type="ARBA" id="ARBA00022692"/>
    </source>
</evidence>
<geneLocation type="plasmid" evidence="8">
    <name>pCB58</name>
</geneLocation>
<feature type="domain" description="Type IV secretion system coupling protein TraD DNA-binding" evidence="7">
    <location>
        <begin position="112"/>
        <end position="492"/>
    </location>
</feature>
<dbReference type="Pfam" id="PF10412">
    <property type="entry name" value="TrwB_AAD_bind"/>
    <property type="match status" value="1"/>
</dbReference>
<keyword evidence="8" id="KW-0614">Plasmid</keyword>
<evidence type="ECO:0000256" key="5">
    <source>
        <dbReference type="ARBA" id="ARBA00023136"/>
    </source>
</evidence>
<dbReference type="PANTHER" id="PTHR37937:SF1">
    <property type="entry name" value="CONJUGATIVE TRANSFER: DNA TRANSPORT"/>
    <property type="match status" value="1"/>
</dbReference>
<protein>
    <submittedName>
        <fullName evidence="8">Type IV conjugative transfer system coupling protein</fullName>
    </submittedName>
</protein>
<keyword evidence="3 6" id="KW-0812">Transmembrane</keyword>
<evidence type="ECO:0000256" key="6">
    <source>
        <dbReference type="SAM" id="Phobius"/>
    </source>
</evidence>